<dbReference type="InterPro" id="IPR037069">
    <property type="entry name" value="AcylCoA_DH/ox_N_sf"/>
</dbReference>
<evidence type="ECO:0000256" key="4">
    <source>
        <dbReference type="ARBA" id="ARBA00022827"/>
    </source>
</evidence>
<evidence type="ECO:0000259" key="8">
    <source>
        <dbReference type="Pfam" id="PF02770"/>
    </source>
</evidence>
<dbReference type="EMBL" id="LQPZ01000032">
    <property type="protein sequence ID" value="ORX02410.1"/>
    <property type="molecule type" value="Genomic_DNA"/>
</dbReference>
<dbReference type="InterPro" id="IPR036250">
    <property type="entry name" value="AcylCo_DH-like_C"/>
</dbReference>
<evidence type="ECO:0000256" key="6">
    <source>
        <dbReference type="RuleBase" id="RU362125"/>
    </source>
</evidence>
<dbReference type="PANTHER" id="PTHR43292:SF3">
    <property type="entry name" value="ACYL-COA DEHYDROGENASE FADE29"/>
    <property type="match status" value="1"/>
</dbReference>
<evidence type="ECO:0000256" key="1">
    <source>
        <dbReference type="ARBA" id="ARBA00001974"/>
    </source>
</evidence>
<feature type="domain" description="Acyl-CoA dehydrogenase/oxidase C-terminal" evidence="7">
    <location>
        <begin position="228"/>
        <end position="378"/>
    </location>
</feature>
<protein>
    <submittedName>
        <fullName evidence="10">Acyl-CoA dehydrogenase</fullName>
    </submittedName>
</protein>
<dbReference type="Pfam" id="PF00441">
    <property type="entry name" value="Acyl-CoA_dh_1"/>
    <property type="match status" value="1"/>
</dbReference>
<dbReference type="OrthoDB" id="2431337at2"/>
<keyword evidence="3 6" id="KW-0285">Flavoprotein</keyword>
<evidence type="ECO:0000256" key="2">
    <source>
        <dbReference type="ARBA" id="ARBA00009347"/>
    </source>
</evidence>
<keyword evidence="11" id="KW-1185">Reference proteome</keyword>
<dbReference type="InterPro" id="IPR009100">
    <property type="entry name" value="AcylCoA_DH/oxidase_NM_dom_sf"/>
</dbReference>
<dbReference type="GO" id="GO:0016627">
    <property type="term" value="F:oxidoreductase activity, acting on the CH-CH group of donors"/>
    <property type="evidence" value="ECO:0007669"/>
    <property type="project" value="InterPro"/>
</dbReference>
<dbReference type="AlphaFoldDB" id="A0A1X2EHP3"/>
<evidence type="ECO:0000259" key="7">
    <source>
        <dbReference type="Pfam" id="PF00441"/>
    </source>
</evidence>
<dbReference type="GO" id="GO:0005886">
    <property type="term" value="C:plasma membrane"/>
    <property type="evidence" value="ECO:0007669"/>
    <property type="project" value="TreeGrafter"/>
</dbReference>
<dbReference type="InterPro" id="IPR052161">
    <property type="entry name" value="Mycobact_Acyl-CoA_DH"/>
</dbReference>
<dbReference type="Gene3D" id="1.20.140.10">
    <property type="entry name" value="Butyryl-CoA Dehydrogenase, subunit A, domain 3"/>
    <property type="match status" value="1"/>
</dbReference>
<comment type="cofactor">
    <cofactor evidence="1 6">
        <name>FAD</name>
        <dbReference type="ChEBI" id="CHEBI:57692"/>
    </cofactor>
</comment>
<dbReference type="STRING" id="1798.AWC30_12590"/>
<evidence type="ECO:0000259" key="9">
    <source>
        <dbReference type="Pfam" id="PF02771"/>
    </source>
</evidence>
<comment type="caution">
    <text evidence="10">The sequence shown here is derived from an EMBL/GenBank/DDBJ whole genome shotgun (WGS) entry which is preliminary data.</text>
</comment>
<evidence type="ECO:0000256" key="5">
    <source>
        <dbReference type="ARBA" id="ARBA00023002"/>
    </source>
</evidence>
<feature type="domain" description="Acyl-CoA oxidase/dehydrogenase middle" evidence="8">
    <location>
        <begin position="122"/>
        <end position="209"/>
    </location>
</feature>
<dbReference type="InterPro" id="IPR046373">
    <property type="entry name" value="Acyl-CoA_Oxase/DH_mid-dom_sf"/>
</dbReference>
<proteinExistence type="inferred from homology"/>
<dbReference type="GO" id="GO:0050660">
    <property type="term" value="F:flavin adenine dinucleotide binding"/>
    <property type="evidence" value="ECO:0007669"/>
    <property type="project" value="InterPro"/>
</dbReference>
<dbReference type="RefSeq" id="WP_085110530.1">
    <property type="nucleotide sequence ID" value="NZ_JACKSN010000070.1"/>
</dbReference>
<dbReference type="PANTHER" id="PTHR43292">
    <property type="entry name" value="ACYL-COA DEHYDROGENASE"/>
    <property type="match status" value="1"/>
</dbReference>
<dbReference type="InterPro" id="IPR006091">
    <property type="entry name" value="Acyl-CoA_Oxase/DH_mid-dom"/>
</dbReference>
<dbReference type="FunFam" id="2.40.110.10:FF:000011">
    <property type="entry name" value="Acyl-CoA dehydrogenase FadE34"/>
    <property type="match status" value="1"/>
</dbReference>
<name>A0A1X2EHP3_9MYCO</name>
<dbReference type="Pfam" id="PF02771">
    <property type="entry name" value="Acyl-CoA_dh_N"/>
    <property type="match status" value="1"/>
</dbReference>
<dbReference type="Proteomes" id="UP000193090">
    <property type="component" value="Unassembled WGS sequence"/>
</dbReference>
<keyword evidence="4 6" id="KW-0274">FAD</keyword>
<evidence type="ECO:0000313" key="11">
    <source>
        <dbReference type="Proteomes" id="UP000193090"/>
    </source>
</evidence>
<dbReference type="Gene3D" id="1.10.540.10">
    <property type="entry name" value="Acyl-CoA dehydrogenase/oxidase, N-terminal domain"/>
    <property type="match status" value="1"/>
</dbReference>
<dbReference type="Pfam" id="PF02770">
    <property type="entry name" value="Acyl-CoA_dh_M"/>
    <property type="match status" value="1"/>
</dbReference>
<evidence type="ECO:0000313" key="10">
    <source>
        <dbReference type="EMBL" id="ORX02410.1"/>
    </source>
</evidence>
<dbReference type="InterPro" id="IPR009075">
    <property type="entry name" value="AcylCo_DH/oxidase_C"/>
</dbReference>
<feature type="domain" description="Acyl-CoA dehydrogenase/oxidase N-terminal" evidence="9">
    <location>
        <begin position="6"/>
        <end position="118"/>
    </location>
</feature>
<sequence length="387" mass="42134">MFIDLTPEQRKLQAELREYFATLIKPDEAEAMAVDRHCGAYRDVIRRMGSDGKLGVGWPKEFGGLGFGPIEQQIFVNEAQRADIPLPAVTLQTVGPTLQVYGNEAQKKKFLPAILAGEVHFAIGYSEPEAGTDLASLRTTAVRDGDDYVINGQKVFTTGAHDADYIWLAARTDPNAPKHKGISIFIVDTKDPGYSFTPMILSDGAHHTNATYYTDVRVPADMLVGEENGGWKLITTQLNNERVMLGPAGRFGAIYDRVHAWANQPGSDGVTPISNDAVRRGLAEIHAMFRINELLNWQVAAAGEIIDVADAAATKVFGTERIQYAGRLAEEIVGGYGNPADPGTAELLDWLDAQTKRNLVITFGGGVNEVMREMIAAAGLKVPRVPR</sequence>
<reference evidence="10 11" key="1">
    <citation type="submission" date="2016-01" db="EMBL/GenBank/DDBJ databases">
        <title>The new phylogeny of the genus Mycobacterium.</title>
        <authorList>
            <person name="Tarcisio F."/>
            <person name="Conor M."/>
            <person name="Antonella G."/>
            <person name="Elisabetta G."/>
            <person name="Giulia F.S."/>
            <person name="Sara T."/>
            <person name="Anna F."/>
            <person name="Clotilde B."/>
            <person name="Roberto B."/>
            <person name="Veronica D.S."/>
            <person name="Fabio R."/>
            <person name="Monica P."/>
            <person name="Olivier J."/>
            <person name="Enrico T."/>
            <person name="Nicola S."/>
        </authorList>
    </citation>
    <scope>NUCLEOTIDE SEQUENCE [LARGE SCALE GENOMIC DNA]</scope>
    <source>
        <strain evidence="10 11">DSM 44153</strain>
    </source>
</reference>
<comment type="similarity">
    <text evidence="2 6">Belongs to the acyl-CoA dehydrogenase family.</text>
</comment>
<evidence type="ECO:0000256" key="3">
    <source>
        <dbReference type="ARBA" id="ARBA00022630"/>
    </source>
</evidence>
<dbReference type="Gene3D" id="2.40.110.10">
    <property type="entry name" value="Butyryl-CoA Dehydrogenase, subunit A, domain 2"/>
    <property type="match status" value="1"/>
</dbReference>
<dbReference type="SUPFAM" id="SSF47203">
    <property type="entry name" value="Acyl-CoA dehydrogenase C-terminal domain-like"/>
    <property type="match status" value="1"/>
</dbReference>
<dbReference type="SUPFAM" id="SSF56645">
    <property type="entry name" value="Acyl-CoA dehydrogenase NM domain-like"/>
    <property type="match status" value="1"/>
</dbReference>
<keyword evidence="5 6" id="KW-0560">Oxidoreductase</keyword>
<gene>
    <name evidence="10" type="ORF">AWC30_12590</name>
</gene>
<dbReference type="InterPro" id="IPR013786">
    <property type="entry name" value="AcylCoA_DH/ox_N"/>
</dbReference>
<organism evidence="10 11">
    <name type="scientific">Mycolicibacillus trivialis</name>
    <dbReference type="NCBI Taxonomy" id="1798"/>
    <lineage>
        <taxon>Bacteria</taxon>
        <taxon>Bacillati</taxon>
        <taxon>Actinomycetota</taxon>
        <taxon>Actinomycetes</taxon>
        <taxon>Mycobacteriales</taxon>
        <taxon>Mycobacteriaceae</taxon>
        <taxon>Mycolicibacillus</taxon>
    </lineage>
</organism>
<accession>A0A1X2EHP3</accession>